<gene>
    <name evidence="1" type="ORF">MettiDRAFT_0605</name>
</gene>
<evidence type="ECO:0000313" key="1">
    <source>
        <dbReference type="EMBL" id="ETA67191.1"/>
    </source>
</evidence>
<keyword evidence="2" id="KW-1185">Reference proteome</keyword>
<dbReference type="EMBL" id="AZAJ01000001">
    <property type="protein sequence ID" value="ETA67191.1"/>
    <property type="molecule type" value="Genomic_DNA"/>
</dbReference>
<protein>
    <submittedName>
        <fullName evidence="1">Uncharacterized protein</fullName>
    </submittedName>
</protein>
<reference evidence="1 2" key="1">
    <citation type="submission" date="2013-08" db="EMBL/GenBank/DDBJ databases">
        <authorList>
            <consortium name="DOE Joint Genome Institute"/>
            <person name="Eisen J."/>
            <person name="Huntemann M."/>
            <person name="Han J."/>
            <person name="Chen A."/>
            <person name="Kyrpides N."/>
            <person name="Mavromatis K."/>
            <person name="Markowitz V."/>
            <person name="Palaniappan K."/>
            <person name="Ivanova N."/>
            <person name="Schaumberg A."/>
            <person name="Pati A."/>
            <person name="Liolios K."/>
            <person name="Nordberg H.P."/>
            <person name="Cantor M.N."/>
            <person name="Hua S.X."/>
            <person name="Woyke T."/>
        </authorList>
    </citation>
    <scope>NUCLEOTIDE SEQUENCE [LARGE SCALE GENOMIC DNA]</scope>
    <source>
        <strain evidence="1 2">DSM 2278</strain>
    </source>
</reference>
<sequence length="86" mass="10152">MNQSPIKTERELYNKIKQYRKKQNTAALTSYDVQAFIETLENYLHPDIALKSIILANACAWETYAAACQHFENHMRAFRHFQVFNL</sequence>
<dbReference type="RefSeq" id="WP_023844327.1">
    <property type="nucleotide sequence ID" value="NZ_AZAJ01000001.1"/>
</dbReference>
<organism evidence="1 2">
    <name type="scientific">Methanolobus tindarius DSM 2278</name>
    <dbReference type="NCBI Taxonomy" id="1090322"/>
    <lineage>
        <taxon>Archaea</taxon>
        <taxon>Methanobacteriati</taxon>
        <taxon>Methanobacteriota</taxon>
        <taxon>Stenosarchaea group</taxon>
        <taxon>Methanomicrobia</taxon>
        <taxon>Methanosarcinales</taxon>
        <taxon>Methanosarcinaceae</taxon>
        <taxon>Methanolobus</taxon>
    </lineage>
</organism>
<proteinExistence type="predicted"/>
<name>W9DUU6_METTI</name>
<evidence type="ECO:0000313" key="2">
    <source>
        <dbReference type="Proteomes" id="UP000019483"/>
    </source>
</evidence>
<dbReference type="STRING" id="1090322.MettiDRAFT_0605"/>
<comment type="caution">
    <text evidence="1">The sequence shown here is derived from an EMBL/GenBank/DDBJ whole genome shotgun (WGS) entry which is preliminary data.</text>
</comment>
<dbReference type="OrthoDB" id="124532at2157"/>
<dbReference type="Proteomes" id="UP000019483">
    <property type="component" value="Unassembled WGS sequence"/>
</dbReference>
<accession>W9DUU6</accession>
<dbReference type="AlphaFoldDB" id="W9DUU6"/>